<accession>A0A7J7LNG0</accession>
<feature type="domain" description="Trichome birefringence-like N-terminal" evidence="8">
    <location>
        <begin position="290"/>
        <end position="344"/>
    </location>
</feature>
<dbReference type="OrthoDB" id="630188at2759"/>
<evidence type="ECO:0000256" key="1">
    <source>
        <dbReference type="ARBA" id="ARBA00004167"/>
    </source>
</evidence>
<proteinExistence type="inferred from homology"/>
<name>A0A7J7LNG0_9MAGN</name>
<dbReference type="GO" id="GO:0010411">
    <property type="term" value="P:xyloglucan metabolic process"/>
    <property type="evidence" value="ECO:0007669"/>
    <property type="project" value="TreeGrafter"/>
</dbReference>
<evidence type="ECO:0000313" key="10">
    <source>
        <dbReference type="Proteomes" id="UP000541444"/>
    </source>
</evidence>
<evidence type="ECO:0000256" key="6">
    <source>
        <dbReference type="ARBA" id="ARBA00023136"/>
    </source>
</evidence>
<sequence>MKKKLVSLLKIHRKPNSNKKDDLEMGDSNDRLTILETPVSALTSTIGELVEQLCLTNLVKASASAKRRDRSKKKGVMEVDGDDDFAKNDSDSMFMKYTRGLSESIRRELKLFTVANIEDATMKAIAIEGKYLKSDKEDDKIKSGYKSSWKNEHKGEAKGEGPSSNEFYCNHCKYKCGGCVVRFGDSKVVCDDDDERSIIIWAWEKNPLLTTFIQTQSLRPSLEIFIGTPVVSSNPDVYKKEGLSRVVPEGEINADEKGNFFDIVAPIGTTNTLQNNKTEINKKASGLKQKECNYAKGKWVEDNRRPLYSGFGCKQWLSEMWACRLTQRLDFSYERFRWQPNNCEMPEFEVLSFLKRMQNKTIALVGDSLGRQQFQSLMCMATGGEWMADVIDVGKEYDLVKARGAIRPDGWAYRFTTTNTTILYYWSASLCDLEPLNITNPATDWAMHLDRPPSFLTRYIHRFDVLILNTGHHWNRGKLQANRWVMHVGGVRNTNRKIAEIGGAKNFTIYSVIKWLIRSFRNILGSKPSLGPYRPDISSMGIGIQGEAAIIRLLCRVEMKLCKTSPMTLLLQVL</sequence>
<comment type="caution">
    <text evidence="9">The sequence shown here is derived from an EMBL/GenBank/DDBJ whole genome shotgun (WGS) entry which is preliminary data.</text>
</comment>
<evidence type="ECO:0000259" key="8">
    <source>
        <dbReference type="Pfam" id="PF14416"/>
    </source>
</evidence>
<reference evidence="9 10" key="1">
    <citation type="journal article" date="2020" name="IScience">
        <title>Genome Sequencing of the Endangered Kingdonia uniflora (Circaeasteraceae, Ranunculales) Reveals Potential Mechanisms of Evolutionary Specialization.</title>
        <authorList>
            <person name="Sun Y."/>
            <person name="Deng T."/>
            <person name="Zhang A."/>
            <person name="Moore M.J."/>
            <person name="Landis J.B."/>
            <person name="Lin N."/>
            <person name="Zhang H."/>
            <person name="Zhang X."/>
            <person name="Huang J."/>
            <person name="Zhang X."/>
            <person name="Sun H."/>
            <person name="Wang H."/>
        </authorList>
    </citation>
    <scope>NUCLEOTIDE SEQUENCE [LARGE SCALE GENOMIC DNA]</scope>
    <source>
        <strain evidence="9">TB1705</strain>
        <tissue evidence="9">Leaf</tissue>
    </source>
</reference>
<dbReference type="InterPro" id="IPR026057">
    <property type="entry name" value="TBL_C"/>
</dbReference>
<dbReference type="GO" id="GO:0009834">
    <property type="term" value="P:plant-type secondary cell wall biogenesis"/>
    <property type="evidence" value="ECO:0007669"/>
    <property type="project" value="TreeGrafter"/>
</dbReference>
<evidence type="ECO:0000256" key="3">
    <source>
        <dbReference type="ARBA" id="ARBA00022692"/>
    </source>
</evidence>
<gene>
    <name evidence="9" type="ORF">GIB67_007531</name>
</gene>
<dbReference type="Pfam" id="PF14416">
    <property type="entry name" value="PMR5N"/>
    <property type="match status" value="1"/>
</dbReference>
<dbReference type="GO" id="GO:0045492">
    <property type="term" value="P:xylan biosynthetic process"/>
    <property type="evidence" value="ECO:0007669"/>
    <property type="project" value="UniProtKB-ARBA"/>
</dbReference>
<evidence type="ECO:0000256" key="5">
    <source>
        <dbReference type="ARBA" id="ARBA00022989"/>
    </source>
</evidence>
<dbReference type="GO" id="GO:0016407">
    <property type="term" value="F:acetyltransferase activity"/>
    <property type="evidence" value="ECO:0007669"/>
    <property type="project" value="TreeGrafter"/>
</dbReference>
<dbReference type="GO" id="GO:0016020">
    <property type="term" value="C:membrane"/>
    <property type="evidence" value="ECO:0007669"/>
    <property type="project" value="UniProtKB-SubCell"/>
</dbReference>
<dbReference type="PANTHER" id="PTHR13533">
    <property type="entry name" value="N-ACETYLNEURAMINATE 9-O-ACETYLTRANSFERASE"/>
    <property type="match status" value="1"/>
</dbReference>
<feature type="domain" description="Trichome birefringence-like C-terminal" evidence="7">
    <location>
        <begin position="345"/>
        <end position="517"/>
    </location>
</feature>
<keyword evidence="6" id="KW-0472">Membrane</keyword>
<dbReference type="EMBL" id="JACGCM010002142">
    <property type="protein sequence ID" value="KAF6144070.1"/>
    <property type="molecule type" value="Genomic_DNA"/>
</dbReference>
<keyword evidence="3" id="KW-0812">Transmembrane</keyword>
<organism evidence="9 10">
    <name type="scientific">Kingdonia uniflora</name>
    <dbReference type="NCBI Taxonomy" id="39325"/>
    <lineage>
        <taxon>Eukaryota</taxon>
        <taxon>Viridiplantae</taxon>
        <taxon>Streptophyta</taxon>
        <taxon>Embryophyta</taxon>
        <taxon>Tracheophyta</taxon>
        <taxon>Spermatophyta</taxon>
        <taxon>Magnoliopsida</taxon>
        <taxon>Ranunculales</taxon>
        <taxon>Circaeasteraceae</taxon>
        <taxon>Kingdonia</taxon>
    </lineage>
</organism>
<dbReference type="AlphaFoldDB" id="A0A7J7LNG0"/>
<comment type="subcellular location">
    <subcellularLocation>
        <location evidence="1">Membrane</location>
        <topology evidence="1">Single-pass membrane protein</topology>
    </subcellularLocation>
</comment>
<dbReference type="InterPro" id="IPR025846">
    <property type="entry name" value="TBL_N"/>
</dbReference>
<evidence type="ECO:0000256" key="2">
    <source>
        <dbReference type="ARBA" id="ARBA00007727"/>
    </source>
</evidence>
<keyword evidence="10" id="KW-1185">Reference proteome</keyword>
<keyword evidence="5" id="KW-1133">Transmembrane helix</keyword>
<dbReference type="PANTHER" id="PTHR13533:SF32">
    <property type="entry name" value="PROTEIN TRICHOME BIREFRINGENCE-LIKE 14"/>
    <property type="match status" value="1"/>
</dbReference>
<dbReference type="Proteomes" id="UP000541444">
    <property type="component" value="Unassembled WGS sequence"/>
</dbReference>
<evidence type="ECO:0000256" key="4">
    <source>
        <dbReference type="ARBA" id="ARBA00022968"/>
    </source>
</evidence>
<evidence type="ECO:0000259" key="7">
    <source>
        <dbReference type="Pfam" id="PF13839"/>
    </source>
</evidence>
<evidence type="ECO:0008006" key="11">
    <source>
        <dbReference type="Google" id="ProtNLM"/>
    </source>
</evidence>
<dbReference type="Pfam" id="PF13839">
    <property type="entry name" value="PC-Esterase"/>
    <property type="match status" value="1"/>
</dbReference>
<keyword evidence="4" id="KW-0735">Signal-anchor</keyword>
<dbReference type="GO" id="GO:0005794">
    <property type="term" value="C:Golgi apparatus"/>
    <property type="evidence" value="ECO:0007669"/>
    <property type="project" value="UniProtKB-ARBA"/>
</dbReference>
<comment type="similarity">
    <text evidence="2">Belongs to the PC-esterase family. TBL subfamily.</text>
</comment>
<protein>
    <recommendedName>
        <fullName evidence="11">Trichome birefringence-like N-terminal domain-containing protein</fullName>
    </recommendedName>
</protein>
<evidence type="ECO:0000313" key="9">
    <source>
        <dbReference type="EMBL" id="KAF6144070.1"/>
    </source>
</evidence>